<dbReference type="SUPFAM" id="SSF58104">
    <property type="entry name" value="Methyl-accepting chemotaxis protein (MCP) signaling domain"/>
    <property type="match status" value="1"/>
</dbReference>
<evidence type="ECO:0000256" key="2">
    <source>
        <dbReference type="ARBA" id="ARBA00022475"/>
    </source>
</evidence>
<dbReference type="InterPro" id="IPR033480">
    <property type="entry name" value="sCache_2"/>
</dbReference>
<evidence type="ECO:0000256" key="1">
    <source>
        <dbReference type="ARBA" id="ARBA00004651"/>
    </source>
</evidence>
<keyword evidence="8" id="KW-0807">Transducer</keyword>
<dbReference type="InterPro" id="IPR004090">
    <property type="entry name" value="Chemotax_Me-accpt_rcpt"/>
</dbReference>
<dbReference type="PROSITE" id="PS50111">
    <property type="entry name" value="CHEMOTAXIS_TRANSDUC_2"/>
    <property type="match status" value="1"/>
</dbReference>
<evidence type="ECO:0000256" key="4">
    <source>
        <dbReference type="ARBA" id="ARBA00022692"/>
    </source>
</evidence>
<comment type="subcellular location">
    <subcellularLocation>
        <location evidence="1">Cell membrane</location>
        <topology evidence="1">Multi-pass membrane protein</topology>
    </subcellularLocation>
</comment>
<evidence type="ECO:0000256" key="9">
    <source>
        <dbReference type="SAM" id="Coils"/>
    </source>
</evidence>
<feature type="coiled-coil region" evidence="9">
    <location>
        <begin position="483"/>
        <end position="514"/>
    </location>
</feature>
<reference evidence="12 13" key="1">
    <citation type="submission" date="2021-07" db="EMBL/GenBank/DDBJ databases">
        <title>Paraburkholderia edwinii protects Aspergillus sp. from phenazines by acting as a toxin sponge.</title>
        <authorList>
            <person name="Dahlstrom K.M."/>
            <person name="Newman D.K."/>
        </authorList>
    </citation>
    <scope>NUCLEOTIDE SEQUENCE [LARGE SCALE GENOMIC DNA]</scope>
    <source>
        <strain evidence="12 13">Pe01</strain>
    </source>
</reference>
<evidence type="ECO:0000256" key="7">
    <source>
        <dbReference type="ARBA" id="ARBA00029447"/>
    </source>
</evidence>
<dbReference type="InterPro" id="IPR004089">
    <property type="entry name" value="MCPsignal_dom"/>
</dbReference>
<evidence type="ECO:0000256" key="5">
    <source>
        <dbReference type="ARBA" id="ARBA00022989"/>
    </source>
</evidence>
<dbReference type="SMART" id="SM01049">
    <property type="entry name" value="Cache_2"/>
    <property type="match status" value="1"/>
</dbReference>
<keyword evidence="13" id="KW-1185">Reference proteome</keyword>
<dbReference type="Proteomes" id="UP000826462">
    <property type="component" value="Chromosome 2"/>
</dbReference>
<keyword evidence="6 10" id="KW-0472">Membrane</keyword>
<keyword evidence="9" id="KW-0175">Coiled coil</keyword>
<keyword evidence="2" id="KW-1003">Cell membrane</keyword>
<dbReference type="Pfam" id="PF17200">
    <property type="entry name" value="sCache_2"/>
    <property type="match status" value="1"/>
</dbReference>
<dbReference type="EMBL" id="CP080096">
    <property type="protein sequence ID" value="QYD71966.1"/>
    <property type="molecule type" value="Genomic_DNA"/>
</dbReference>
<evidence type="ECO:0000256" key="3">
    <source>
        <dbReference type="ARBA" id="ARBA00022481"/>
    </source>
</evidence>
<evidence type="ECO:0000259" key="11">
    <source>
        <dbReference type="PROSITE" id="PS50111"/>
    </source>
</evidence>
<organism evidence="12 13">
    <name type="scientific">Paraburkholderia edwinii</name>
    <dbReference type="NCBI Taxonomy" id="2861782"/>
    <lineage>
        <taxon>Bacteria</taxon>
        <taxon>Pseudomonadati</taxon>
        <taxon>Pseudomonadota</taxon>
        <taxon>Betaproteobacteria</taxon>
        <taxon>Burkholderiales</taxon>
        <taxon>Burkholderiaceae</taxon>
        <taxon>Paraburkholderia</taxon>
    </lineage>
</organism>
<dbReference type="InterPro" id="IPR051310">
    <property type="entry name" value="MCP_chemotaxis"/>
</dbReference>
<name>A0ABX8UT39_9BURK</name>
<dbReference type="Pfam" id="PF00015">
    <property type="entry name" value="MCPsignal"/>
    <property type="match status" value="1"/>
</dbReference>
<evidence type="ECO:0000256" key="8">
    <source>
        <dbReference type="PROSITE-ProRule" id="PRU00284"/>
    </source>
</evidence>
<evidence type="ECO:0000256" key="10">
    <source>
        <dbReference type="SAM" id="Phobius"/>
    </source>
</evidence>
<comment type="similarity">
    <text evidence="7">Belongs to the methyl-accepting chemotaxis (MCP) protein family.</text>
</comment>
<protein>
    <submittedName>
        <fullName evidence="12">Cache domain-containing protein</fullName>
    </submittedName>
</protein>
<proteinExistence type="inferred from homology"/>
<feature type="transmembrane region" description="Helical" evidence="10">
    <location>
        <begin position="187"/>
        <end position="208"/>
    </location>
</feature>
<dbReference type="RefSeq" id="WP_219801395.1">
    <property type="nucleotide sequence ID" value="NZ_CP080096.1"/>
</dbReference>
<dbReference type="CDD" id="cd11386">
    <property type="entry name" value="MCP_signal"/>
    <property type="match status" value="1"/>
</dbReference>
<feature type="domain" description="Methyl-accepting transducer" evidence="11">
    <location>
        <begin position="276"/>
        <end position="505"/>
    </location>
</feature>
<dbReference type="Gene3D" id="3.30.450.20">
    <property type="entry name" value="PAS domain"/>
    <property type="match status" value="1"/>
</dbReference>
<dbReference type="PANTHER" id="PTHR43531">
    <property type="entry name" value="PROTEIN ICFG"/>
    <property type="match status" value="1"/>
</dbReference>
<accession>A0ABX8UT39</accession>
<keyword evidence="4 10" id="KW-0812">Transmembrane</keyword>
<dbReference type="PANTHER" id="PTHR43531:SF14">
    <property type="entry name" value="METHYL-ACCEPTING CHEMOTAXIS PROTEIN I-RELATED"/>
    <property type="match status" value="1"/>
</dbReference>
<sequence>MHKLGFAQKLWLPLVVSLVALLLVSVSAAWLSRQTRIDERKNDLNNIAHVGLSIVDEYAALAKSGAMSEADARKEALARLRDIRYGEDGYLLVIDSTPRMIMHPIKPATNGKLLADTADADGRHHYVSFAHVAQSPKGGFVDYVFPHPHSSEAVGKIGYVVRYAPWDWIISTGAYVDDIDAAFLETLYVLGGVFVVLALVLASLVWMINRSILRTIGGDPRYAAQVAGAIAEGDLTVAIDMGAHRAGRNDYNDSLLHVMQRMRDALTGTVRQIGAAADSVATGAREIATGSADLSVRTENQAASLEETAASMEEVTSMVRQTAEHAKTASQLAVKAAQIAGDGGGMVADAVATMRDISAASQRMVEIIAVIEGIAFQTNILALNAAVEAARAGEEGRGFAVVAAEVRSLAHRSAAAAKEVRELIGNAVSKVGSGAQLVEQAGGTIDGARDAIAQVTTLIQEIAAAASEQSSGIEQVNLAVTHMDTLTQENAALVEEAAAAAQSLTEQAVILQNALRAFRLREDDGLHARHPGAQGRAAGAAATRHGDAAEYAVAA</sequence>
<evidence type="ECO:0000256" key="6">
    <source>
        <dbReference type="ARBA" id="ARBA00023136"/>
    </source>
</evidence>
<gene>
    <name evidence="12" type="ORF">KZJ38_33970</name>
</gene>
<dbReference type="PRINTS" id="PR00260">
    <property type="entry name" value="CHEMTRNSDUCR"/>
</dbReference>
<dbReference type="SMART" id="SM00283">
    <property type="entry name" value="MA"/>
    <property type="match status" value="1"/>
</dbReference>
<keyword evidence="3" id="KW-0488">Methylation</keyword>
<evidence type="ECO:0000313" key="12">
    <source>
        <dbReference type="EMBL" id="QYD71966.1"/>
    </source>
</evidence>
<evidence type="ECO:0000313" key="13">
    <source>
        <dbReference type="Proteomes" id="UP000826462"/>
    </source>
</evidence>
<dbReference type="Gene3D" id="1.10.287.950">
    <property type="entry name" value="Methyl-accepting chemotaxis protein"/>
    <property type="match status" value="1"/>
</dbReference>
<keyword evidence="5 10" id="KW-1133">Transmembrane helix</keyword>